<dbReference type="PANTHER" id="PTHR11834:SF2">
    <property type="entry name" value="TRANSCRIPTIONAL ENHANCER FACTOR TEF-3"/>
    <property type="match status" value="1"/>
</dbReference>
<keyword evidence="9" id="KW-1185">Reference proteome</keyword>
<feature type="compositionally biased region" description="Basic and acidic residues" evidence="6">
    <location>
        <begin position="271"/>
        <end position="291"/>
    </location>
</feature>
<evidence type="ECO:0000256" key="2">
    <source>
        <dbReference type="ARBA" id="ARBA00023015"/>
    </source>
</evidence>
<dbReference type="PROSITE" id="PS00554">
    <property type="entry name" value="TEA_1"/>
    <property type="match status" value="1"/>
</dbReference>
<feature type="compositionally biased region" description="Polar residues" evidence="6">
    <location>
        <begin position="1"/>
        <end position="14"/>
    </location>
</feature>
<evidence type="ECO:0000256" key="3">
    <source>
        <dbReference type="ARBA" id="ARBA00023163"/>
    </source>
</evidence>
<dbReference type="GO" id="GO:0035329">
    <property type="term" value="P:hippo signaling"/>
    <property type="evidence" value="ECO:0007669"/>
    <property type="project" value="TreeGrafter"/>
</dbReference>
<comment type="subcellular location">
    <subcellularLocation>
        <location evidence="1">Nucleus</location>
    </subcellularLocation>
</comment>
<dbReference type="GO" id="GO:0048568">
    <property type="term" value="P:embryonic organ development"/>
    <property type="evidence" value="ECO:0007669"/>
    <property type="project" value="TreeGrafter"/>
</dbReference>
<feature type="region of interest" description="Disordered" evidence="6">
    <location>
        <begin position="259"/>
        <end position="303"/>
    </location>
</feature>
<feature type="compositionally biased region" description="Pro residues" evidence="6">
    <location>
        <begin position="441"/>
        <end position="450"/>
    </location>
</feature>
<protein>
    <recommendedName>
        <fullName evidence="7">TEA domain-containing protein</fullName>
    </recommendedName>
</protein>
<evidence type="ECO:0000256" key="1">
    <source>
        <dbReference type="ARBA" id="ARBA00004123"/>
    </source>
</evidence>
<evidence type="ECO:0000256" key="4">
    <source>
        <dbReference type="ARBA" id="ARBA00023242"/>
    </source>
</evidence>
<evidence type="ECO:0000313" key="8">
    <source>
        <dbReference type="EMBL" id="KAJ8790846.1"/>
    </source>
</evidence>
<dbReference type="AlphaFoldDB" id="A0AB34HGJ4"/>
<proteinExistence type="predicted"/>
<dbReference type="Pfam" id="PF01285">
    <property type="entry name" value="TEA"/>
    <property type="match status" value="2"/>
</dbReference>
<dbReference type="Gene3D" id="6.10.20.40">
    <property type="entry name" value="TEA/ATTS domain"/>
    <property type="match status" value="2"/>
</dbReference>
<dbReference type="EMBL" id="JAIQCJ010001324">
    <property type="protein sequence ID" value="KAJ8790846.1"/>
    <property type="molecule type" value="Genomic_DNA"/>
</dbReference>
<comment type="caution">
    <text evidence="8">The sequence shown here is derived from an EMBL/GenBank/DDBJ whole genome shotgun (WGS) entry which is preliminary data.</text>
</comment>
<dbReference type="Proteomes" id="UP001159641">
    <property type="component" value="Unassembled WGS sequence"/>
</dbReference>
<name>A0AB34HGJ4_ESCRO</name>
<evidence type="ECO:0000256" key="5">
    <source>
        <dbReference type="PROSITE-ProRule" id="PRU00505"/>
    </source>
</evidence>
<organism evidence="8 9">
    <name type="scientific">Eschrichtius robustus</name>
    <name type="common">California gray whale</name>
    <name type="synonym">Eschrichtius gibbosus</name>
    <dbReference type="NCBI Taxonomy" id="9764"/>
    <lineage>
        <taxon>Eukaryota</taxon>
        <taxon>Metazoa</taxon>
        <taxon>Chordata</taxon>
        <taxon>Craniata</taxon>
        <taxon>Vertebrata</taxon>
        <taxon>Euteleostomi</taxon>
        <taxon>Mammalia</taxon>
        <taxon>Eutheria</taxon>
        <taxon>Laurasiatheria</taxon>
        <taxon>Artiodactyla</taxon>
        <taxon>Whippomorpha</taxon>
        <taxon>Cetacea</taxon>
        <taxon>Mysticeti</taxon>
        <taxon>Eschrichtiidae</taxon>
        <taxon>Eschrichtius</taxon>
    </lineage>
</organism>
<feature type="region of interest" description="Disordered" evidence="6">
    <location>
        <begin position="148"/>
        <end position="167"/>
    </location>
</feature>
<feature type="region of interest" description="Disordered" evidence="6">
    <location>
        <begin position="175"/>
        <end position="198"/>
    </location>
</feature>
<dbReference type="GO" id="GO:0005634">
    <property type="term" value="C:nucleus"/>
    <property type="evidence" value="ECO:0007669"/>
    <property type="project" value="UniProtKB-SubCell"/>
</dbReference>
<sequence>MGSGSGPVQLTSGLTDHRMDASPRRIGFQPPLSKAAGESQQGPTGAPPSGALEGTAGTITSNEWSSPNSPEGSNVSGGSQALDKPIDNDAEGVWSPDIEQSFQEALAIYPPCGRRKIILSDEGKMYALGASWRLNHPGHFGSYSSEYRCPGESENSPGGGQPTCLASSLHQQLPHSRCCSPPGSARPSRTGQVPEVEKGGRNELIARYIKLRTGKTRTRKQVSSHIQVLARRKAREIQAKLKILMCPFLGLLSPPGLQRSEVMDMPSQTDLKGRLSRDPCQHPNEESDQRHRVTYSSHRTGAQPCRNVSLVPRAESRSGFPVTSWTRLSRPAMVPTLRPPSMSPQDQAAKDKALQSMAAMSSAQIISATAFHSKMALTRGPGYPAVSGVSGAAWSRRPDQPVLLTPPPSKALATPKSSLASSRARRAGEGETKDRRAMQLPGPPSWGPWQ</sequence>
<feature type="region of interest" description="Disordered" evidence="6">
    <location>
        <begin position="397"/>
        <end position="450"/>
    </location>
</feature>
<keyword evidence="4" id="KW-0539">Nucleus</keyword>
<dbReference type="GO" id="GO:0005667">
    <property type="term" value="C:transcription regulator complex"/>
    <property type="evidence" value="ECO:0007669"/>
    <property type="project" value="TreeGrafter"/>
</dbReference>
<dbReference type="PROSITE" id="PS51088">
    <property type="entry name" value="TEA_2"/>
    <property type="match status" value="1"/>
</dbReference>
<feature type="compositionally biased region" description="Polar residues" evidence="6">
    <location>
        <begin position="57"/>
        <end position="79"/>
    </location>
</feature>
<keyword evidence="3" id="KW-0804">Transcription</keyword>
<evidence type="ECO:0000313" key="9">
    <source>
        <dbReference type="Proteomes" id="UP001159641"/>
    </source>
</evidence>
<feature type="compositionally biased region" description="Basic and acidic residues" evidence="6">
    <location>
        <begin position="426"/>
        <end position="437"/>
    </location>
</feature>
<dbReference type="GO" id="GO:0000981">
    <property type="term" value="F:DNA-binding transcription factor activity, RNA polymerase II-specific"/>
    <property type="evidence" value="ECO:0007669"/>
    <property type="project" value="TreeGrafter"/>
</dbReference>
<feature type="domain" description="TEA" evidence="7">
    <location>
        <begin position="87"/>
        <end position="236"/>
    </location>
</feature>
<keyword evidence="2" id="KW-0805">Transcription regulation</keyword>
<dbReference type="PANTHER" id="PTHR11834">
    <property type="entry name" value="TRANSCRIPTIONAL ENHANCER FACTOR TEF RELATED"/>
    <property type="match status" value="1"/>
</dbReference>
<gene>
    <name evidence="8" type="ORF">J1605_020940</name>
</gene>
<reference evidence="8 9" key="1">
    <citation type="submission" date="2022-11" db="EMBL/GenBank/DDBJ databases">
        <title>Whole genome sequence of Eschrichtius robustus ER-17-0199.</title>
        <authorList>
            <person name="Bruniche-Olsen A."/>
            <person name="Black A.N."/>
            <person name="Fields C.J."/>
            <person name="Walden K."/>
            <person name="Dewoody J.A."/>
        </authorList>
    </citation>
    <scope>NUCLEOTIDE SEQUENCE [LARGE SCALE GENOMIC DNA]</scope>
    <source>
        <strain evidence="8">ER-17-0199</strain>
        <tissue evidence="8">Blubber</tissue>
    </source>
</reference>
<dbReference type="GO" id="GO:0000978">
    <property type="term" value="F:RNA polymerase II cis-regulatory region sequence-specific DNA binding"/>
    <property type="evidence" value="ECO:0007669"/>
    <property type="project" value="TreeGrafter"/>
</dbReference>
<feature type="region of interest" description="Disordered" evidence="6">
    <location>
        <begin position="1"/>
        <end position="93"/>
    </location>
</feature>
<dbReference type="InterPro" id="IPR038096">
    <property type="entry name" value="TEA/ATTS_sf"/>
</dbReference>
<evidence type="ECO:0000259" key="7">
    <source>
        <dbReference type="PROSITE" id="PS51088"/>
    </source>
</evidence>
<feature type="DNA-binding region" description="TEA" evidence="5">
    <location>
        <begin position="87"/>
        <end position="236"/>
    </location>
</feature>
<evidence type="ECO:0000256" key="6">
    <source>
        <dbReference type="SAM" id="MobiDB-lite"/>
    </source>
</evidence>
<dbReference type="SMART" id="SM00426">
    <property type="entry name" value="TEA"/>
    <property type="match status" value="2"/>
</dbReference>
<dbReference type="InterPro" id="IPR000818">
    <property type="entry name" value="TEA/ATTS_dom"/>
</dbReference>
<dbReference type="InterPro" id="IPR050937">
    <property type="entry name" value="TEC1_TEAD_TF"/>
</dbReference>
<accession>A0AB34HGJ4</accession>